<sequence>MIIDNKNVIAFLPCREGSKRILNKNIKQFSSYKKGLVEIKLKQLLLIDKVSKIVISTNDRNIIDFANSLNEKKIFIDVRSEKLCDDQTSTDSLIRYVSELLENENILWTHVTSPFINNQIYDLIIEKYFEVLERGFDSLMTVTALKKFIWDIKGPINYDSGKEKWPRTQTLEPLYEINSAAFLAHKSIYKKFNNRVGQKPYLYEIDQLSSFDIDWQDDWIIAERILSEGIRSV</sequence>
<comment type="caution">
    <text evidence="1">The sequence shown here is derived from an EMBL/GenBank/DDBJ whole genome shotgun (WGS) entry which is preliminary data.</text>
</comment>
<dbReference type="GO" id="GO:0008781">
    <property type="term" value="F:N-acylneuraminate cytidylyltransferase activity"/>
    <property type="evidence" value="ECO:0007669"/>
    <property type="project" value="TreeGrafter"/>
</dbReference>
<keyword evidence="1" id="KW-0548">Nucleotidyltransferase</keyword>
<dbReference type="AlphaFoldDB" id="A0A9D9BTI4"/>
<dbReference type="PANTHER" id="PTHR21485">
    <property type="entry name" value="HAD SUPERFAMILY MEMBERS CMAS AND KDSC"/>
    <property type="match status" value="1"/>
</dbReference>
<reference evidence="1" key="1">
    <citation type="journal article" date="2021" name="Front. Mar. Sci.">
        <title>Genomes of Diverse Isolates of Prochlorococcus High-Light-Adapted Clade II in the Western Pacific Ocean.</title>
        <authorList>
            <person name="Yan W."/>
            <person name="Feng X."/>
            <person name="Zhang W."/>
            <person name="Nawaz M.Z."/>
            <person name="Luo T."/>
            <person name="Zhang R."/>
            <person name="Jiao N."/>
        </authorList>
    </citation>
    <scope>NUCLEOTIDE SEQUENCE</scope>
    <source>
        <strain evidence="1">XMU1424</strain>
    </source>
</reference>
<evidence type="ECO:0000313" key="1">
    <source>
        <dbReference type="EMBL" id="MBO6987518.1"/>
    </source>
</evidence>
<dbReference type="SUPFAM" id="SSF53448">
    <property type="entry name" value="Nucleotide-diphospho-sugar transferases"/>
    <property type="match status" value="1"/>
</dbReference>
<organism evidence="1">
    <name type="scientific">Prochlorococcus marinus XMU1424</name>
    <dbReference type="NCBI Taxonomy" id="2774497"/>
    <lineage>
        <taxon>Bacteria</taxon>
        <taxon>Bacillati</taxon>
        <taxon>Cyanobacteriota</taxon>
        <taxon>Cyanophyceae</taxon>
        <taxon>Synechococcales</taxon>
        <taxon>Prochlorococcaceae</taxon>
        <taxon>Prochlorococcus</taxon>
    </lineage>
</organism>
<accession>A0A9D9BTI4</accession>
<protein>
    <submittedName>
        <fullName evidence="1">Acylneuraminate cytidylyltransferase family protein</fullName>
    </submittedName>
</protein>
<name>A0A9D9BTI4_PROMR</name>
<dbReference type="Pfam" id="PF02348">
    <property type="entry name" value="CTP_transf_3"/>
    <property type="match status" value="1"/>
</dbReference>
<dbReference type="InterPro" id="IPR029044">
    <property type="entry name" value="Nucleotide-diphossugar_trans"/>
</dbReference>
<dbReference type="CDD" id="cd02513">
    <property type="entry name" value="CMP-NeuAc_Synthase"/>
    <property type="match status" value="1"/>
</dbReference>
<dbReference type="EMBL" id="JAEPLE010000001">
    <property type="protein sequence ID" value="MBO6987518.1"/>
    <property type="molecule type" value="Genomic_DNA"/>
</dbReference>
<dbReference type="PANTHER" id="PTHR21485:SF6">
    <property type="entry name" value="N-ACYLNEURAMINATE CYTIDYLYLTRANSFERASE-RELATED"/>
    <property type="match status" value="1"/>
</dbReference>
<dbReference type="Gene3D" id="3.90.550.10">
    <property type="entry name" value="Spore Coat Polysaccharide Biosynthesis Protein SpsA, Chain A"/>
    <property type="match status" value="1"/>
</dbReference>
<proteinExistence type="predicted"/>
<keyword evidence="1" id="KW-0808">Transferase</keyword>
<dbReference type="InterPro" id="IPR050793">
    <property type="entry name" value="CMP-NeuNAc_synthase"/>
</dbReference>
<gene>
    <name evidence="1" type="ORF">JJ833_01495</name>
</gene>
<dbReference type="InterPro" id="IPR003329">
    <property type="entry name" value="Cytidylyl_trans"/>
</dbReference>